<dbReference type="Proteomes" id="UP001497482">
    <property type="component" value="Chromosome 2"/>
</dbReference>
<protein>
    <submittedName>
        <fullName evidence="2">Uncharacterized protein</fullName>
    </submittedName>
</protein>
<sequence length="133" mass="14765">MWTWRSLDRSRFIIALRSSISSSSVRARQSGLGLDSLGDRMVPAASEKSSSQRAERSSEEARFWFGLDEGCGLEYLGLPHAEGGPHLHKVFRSDEERECTGETAGSSHALTFMGSLELLDLDWGSSRSWVLLM</sequence>
<gene>
    <name evidence="2" type="ORF">KC01_LOCUS22709</name>
</gene>
<evidence type="ECO:0000313" key="2">
    <source>
        <dbReference type="EMBL" id="CAL1593647.1"/>
    </source>
</evidence>
<organism evidence="2 3">
    <name type="scientific">Knipowitschia caucasica</name>
    <name type="common">Caucasian dwarf goby</name>
    <name type="synonym">Pomatoschistus caucasicus</name>
    <dbReference type="NCBI Taxonomy" id="637954"/>
    <lineage>
        <taxon>Eukaryota</taxon>
        <taxon>Metazoa</taxon>
        <taxon>Chordata</taxon>
        <taxon>Craniata</taxon>
        <taxon>Vertebrata</taxon>
        <taxon>Euteleostomi</taxon>
        <taxon>Actinopterygii</taxon>
        <taxon>Neopterygii</taxon>
        <taxon>Teleostei</taxon>
        <taxon>Neoteleostei</taxon>
        <taxon>Acanthomorphata</taxon>
        <taxon>Gobiaria</taxon>
        <taxon>Gobiiformes</taxon>
        <taxon>Gobioidei</taxon>
        <taxon>Gobiidae</taxon>
        <taxon>Gobiinae</taxon>
        <taxon>Knipowitschia</taxon>
    </lineage>
</organism>
<dbReference type="EMBL" id="OZ035824">
    <property type="protein sequence ID" value="CAL1593647.1"/>
    <property type="molecule type" value="Genomic_DNA"/>
</dbReference>
<reference evidence="2 3" key="1">
    <citation type="submission" date="2024-04" db="EMBL/GenBank/DDBJ databases">
        <authorList>
            <person name="Waldvogel A.-M."/>
            <person name="Schoenle A."/>
        </authorList>
    </citation>
    <scope>NUCLEOTIDE SEQUENCE [LARGE SCALE GENOMIC DNA]</scope>
</reference>
<evidence type="ECO:0000256" key="1">
    <source>
        <dbReference type="SAM" id="MobiDB-lite"/>
    </source>
</evidence>
<name>A0AAV2KZZ1_KNICA</name>
<feature type="region of interest" description="Disordered" evidence="1">
    <location>
        <begin position="34"/>
        <end position="58"/>
    </location>
</feature>
<keyword evidence="3" id="KW-1185">Reference proteome</keyword>
<proteinExistence type="predicted"/>
<accession>A0AAV2KZZ1</accession>
<dbReference type="AlphaFoldDB" id="A0AAV2KZZ1"/>
<evidence type="ECO:0000313" key="3">
    <source>
        <dbReference type="Proteomes" id="UP001497482"/>
    </source>
</evidence>